<protein>
    <submittedName>
        <fullName evidence="7">Protein kinase domain</fullName>
    </submittedName>
</protein>
<feature type="domain" description="Protein kinase" evidence="6">
    <location>
        <begin position="164"/>
        <end position="428"/>
    </location>
</feature>
<evidence type="ECO:0000256" key="3">
    <source>
        <dbReference type="ARBA" id="ARBA00022741"/>
    </source>
</evidence>
<sequence>MGFRQSSVSAEITSKEAMTERPTLVSDMCTKVSVSDHGATFVSAMEDAVLPSEFMISARVKCARFVPCWVSKRRWVVLRGSKSPILSVYRHDPRRPEDCVPVRMLLLGGDTRMRVVGDKRLVLVSSRVRKDDTLSLEFDTVEQRQVVHETLSRWVSLAVLLQSLSIHESMAKTPNSAVYHCHDCDDPKKQFVLKRVHRSHGHSELNVTARIMQLSREHPELEQCLPQYFYLFEDTKTRCVTVVMKYYAGGSLADRIHDRGPLREAMACNILVSLCRALQLLHENQVLHLDVKASNILFDDAPNGNFSNLKLVDFGSGVNIDTCNITEKIANAGTYGCMAPERFDGSCGPEADVYGAGIVLYLMLSGSIPFSSSDPYQLLARNMIGDINFEEKIWQHVSPRLQSLTARMLAKNPKERITLAEILSLSWLSQEPESLDSASDVTQSSN</sequence>
<organism evidence="7 8">
    <name type="scientific">Phytophthora infestans</name>
    <name type="common">Potato late blight agent</name>
    <name type="synonym">Botrytis infestans</name>
    <dbReference type="NCBI Taxonomy" id="4787"/>
    <lineage>
        <taxon>Eukaryota</taxon>
        <taxon>Sar</taxon>
        <taxon>Stramenopiles</taxon>
        <taxon>Oomycota</taxon>
        <taxon>Peronosporomycetes</taxon>
        <taxon>Peronosporales</taxon>
        <taxon>Peronosporaceae</taxon>
        <taxon>Phytophthora</taxon>
    </lineage>
</organism>
<dbReference type="PROSITE" id="PS50011">
    <property type="entry name" value="PROTEIN_KINASE_DOM"/>
    <property type="match status" value="1"/>
</dbReference>
<dbReference type="InterPro" id="IPR000719">
    <property type="entry name" value="Prot_kinase_dom"/>
</dbReference>
<dbReference type="Pfam" id="PF00069">
    <property type="entry name" value="Pkinase"/>
    <property type="match status" value="1"/>
</dbReference>
<evidence type="ECO:0000256" key="5">
    <source>
        <dbReference type="ARBA" id="ARBA00022840"/>
    </source>
</evidence>
<keyword evidence="8" id="KW-1185">Reference proteome</keyword>
<evidence type="ECO:0000313" key="7">
    <source>
        <dbReference type="EMBL" id="KAF4041126.1"/>
    </source>
</evidence>
<dbReference type="CDD" id="cd14014">
    <property type="entry name" value="STKc_PknB_like"/>
    <property type="match status" value="1"/>
</dbReference>
<evidence type="ECO:0000256" key="4">
    <source>
        <dbReference type="ARBA" id="ARBA00022777"/>
    </source>
</evidence>
<evidence type="ECO:0000313" key="8">
    <source>
        <dbReference type="Proteomes" id="UP000602510"/>
    </source>
</evidence>
<evidence type="ECO:0000256" key="1">
    <source>
        <dbReference type="ARBA" id="ARBA00022527"/>
    </source>
</evidence>
<dbReference type="PANTHER" id="PTHR24349">
    <property type="entry name" value="SERINE/THREONINE-PROTEIN KINASE"/>
    <property type="match status" value="1"/>
</dbReference>
<gene>
    <name evidence="7" type="ORF">GN244_ATG06658</name>
</gene>
<dbReference type="InterPro" id="IPR050205">
    <property type="entry name" value="CDPK_Ser/Thr_kinases"/>
</dbReference>
<proteinExistence type="predicted"/>
<reference evidence="7" key="1">
    <citation type="submission" date="2020-04" db="EMBL/GenBank/DDBJ databases">
        <title>Hybrid Assembly of Korean Phytophthora infestans isolates.</title>
        <authorList>
            <person name="Prokchorchik M."/>
            <person name="Lee Y."/>
            <person name="Seo J."/>
            <person name="Cho J.-H."/>
            <person name="Park Y.-E."/>
            <person name="Jang D.-C."/>
            <person name="Im J.-S."/>
            <person name="Choi J.-G."/>
            <person name="Park H.-J."/>
            <person name="Lee G.-B."/>
            <person name="Lee Y.-G."/>
            <person name="Hong S.-Y."/>
            <person name="Cho K."/>
            <person name="Sohn K.H."/>
        </authorList>
    </citation>
    <scope>NUCLEOTIDE SEQUENCE</scope>
    <source>
        <strain evidence="7">KR_1_A1</strain>
    </source>
</reference>
<dbReference type="Proteomes" id="UP000602510">
    <property type="component" value="Unassembled WGS sequence"/>
</dbReference>
<dbReference type="AlphaFoldDB" id="A0A833THU5"/>
<accession>A0A833THU5</accession>
<dbReference type="SUPFAM" id="SSF56112">
    <property type="entry name" value="Protein kinase-like (PK-like)"/>
    <property type="match status" value="1"/>
</dbReference>
<dbReference type="InterPro" id="IPR008271">
    <property type="entry name" value="Ser/Thr_kinase_AS"/>
</dbReference>
<keyword evidence="2" id="KW-0808">Transferase</keyword>
<keyword evidence="4 7" id="KW-0418">Kinase</keyword>
<dbReference type="PROSITE" id="PS00108">
    <property type="entry name" value="PROTEIN_KINASE_ST"/>
    <property type="match status" value="1"/>
</dbReference>
<name>A0A833THU5_PHYIN</name>
<keyword evidence="5" id="KW-0067">ATP-binding</keyword>
<dbReference type="GO" id="GO:0005524">
    <property type="term" value="F:ATP binding"/>
    <property type="evidence" value="ECO:0007669"/>
    <property type="project" value="UniProtKB-KW"/>
</dbReference>
<dbReference type="EMBL" id="WSZM01000131">
    <property type="protein sequence ID" value="KAF4041126.1"/>
    <property type="molecule type" value="Genomic_DNA"/>
</dbReference>
<keyword evidence="1" id="KW-0723">Serine/threonine-protein kinase</keyword>
<dbReference type="Gene3D" id="1.10.510.10">
    <property type="entry name" value="Transferase(Phosphotransferase) domain 1"/>
    <property type="match status" value="1"/>
</dbReference>
<dbReference type="InterPro" id="IPR011009">
    <property type="entry name" value="Kinase-like_dom_sf"/>
</dbReference>
<evidence type="ECO:0000256" key="2">
    <source>
        <dbReference type="ARBA" id="ARBA00022679"/>
    </source>
</evidence>
<dbReference type="SMART" id="SM00220">
    <property type="entry name" value="S_TKc"/>
    <property type="match status" value="1"/>
</dbReference>
<comment type="caution">
    <text evidence="7">The sequence shown here is derived from an EMBL/GenBank/DDBJ whole genome shotgun (WGS) entry which is preliminary data.</text>
</comment>
<evidence type="ECO:0000259" key="6">
    <source>
        <dbReference type="PROSITE" id="PS50011"/>
    </source>
</evidence>
<dbReference type="GO" id="GO:0004674">
    <property type="term" value="F:protein serine/threonine kinase activity"/>
    <property type="evidence" value="ECO:0007669"/>
    <property type="project" value="UniProtKB-KW"/>
</dbReference>
<keyword evidence="3" id="KW-0547">Nucleotide-binding</keyword>